<dbReference type="Proteomes" id="UP000298649">
    <property type="component" value="Chromosome circular"/>
</dbReference>
<dbReference type="NCBIfam" id="TIGR01730">
    <property type="entry name" value="RND_mfp"/>
    <property type="match status" value="1"/>
</dbReference>
<keyword evidence="4" id="KW-1133">Transmembrane helix</keyword>
<evidence type="ECO:0000313" key="7">
    <source>
        <dbReference type="EMBL" id="QCL93776.1"/>
    </source>
</evidence>
<evidence type="ECO:0000259" key="6">
    <source>
        <dbReference type="Pfam" id="PF25967"/>
    </source>
</evidence>
<feature type="transmembrane region" description="Helical" evidence="4">
    <location>
        <begin position="55"/>
        <end position="74"/>
    </location>
</feature>
<evidence type="ECO:0000259" key="5">
    <source>
        <dbReference type="Pfam" id="PF25954"/>
    </source>
</evidence>
<feature type="domain" description="Multidrug resistance protein MdtA-like C-terminal permuted SH3" evidence="6">
    <location>
        <begin position="359"/>
        <end position="413"/>
    </location>
</feature>
<dbReference type="Gene3D" id="2.40.30.170">
    <property type="match status" value="1"/>
</dbReference>
<evidence type="ECO:0000256" key="4">
    <source>
        <dbReference type="SAM" id="Phobius"/>
    </source>
</evidence>
<gene>
    <name evidence="7" type="ORF">CFBP7129_05895</name>
</gene>
<sequence length="440" mass="46826">MRSNHPCAAVFAAPDVQTRTRPAMNDLNSSFPNPQPANPRPLPGETTARRPSRRLFWWALLAIGLAGGAVWLMLPVEEAPAVSQTMTPVKVRPHVSVVTSAPYGFNAGQDVAGLLAARNDISIGTAVTGQRIVEVFVDVGDTVAAGQLLARLESKTLAAQIEQTEAAVARARATLAEAEAAEIEASENLRRAEGLSGSSVSKEQLGQRRAAAAMAQAKIEGARAELAGAQAQLTQHRLELERTEILSPKPGVITQRHARIGAMPDSTEPLFRLLQDGELEFLAEAPERVLPSLQTGQSVSITVNGVNRAIQGTVRVVEPAVNTQSRLGIVRIAVPPAADLRAGAFARGKVDFGERRFLVSVPEAALRLRREGAAQLVVVDGENRVARRAVRVGQAQNGVVEILEGLSAGERVVESASAFLRDGDEIVGVSEIAQKEADRR</sequence>
<dbReference type="Pfam" id="PF25954">
    <property type="entry name" value="Beta-barrel_RND_2"/>
    <property type="match status" value="1"/>
</dbReference>
<feature type="domain" description="CusB-like beta-barrel" evidence="5">
    <location>
        <begin position="283"/>
        <end position="349"/>
    </location>
</feature>
<dbReference type="Gene3D" id="1.10.287.470">
    <property type="entry name" value="Helix hairpin bin"/>
    <property type="match status" value="1"/>
</dbReference>
<name>A0A4D7YIN8_AGRTU</name>
<dbReference type="Gene3D" id="2.40.50.100">
    <property type="match status" value="1"/>
</dbReference>
<feature type="coiled-coil region" evidence="2">
    <location>
        <begin position="154"/>
        <end position="246"/>
    </location>
</feature>
<accession>A0A4D7YIN8</accession>
<dbReference type="Gene3D" id="2.40.420.20">
    <property type="match status" value="1"/>
</dbReference>
<evidence type="ECO:0000313" key="8">
    <source>
        <dbReference type="Proteomes" id="UP000298649"/>
    </source>
</evidence>
<dbReference type="SUPFAM" id="SSF111369">
    <property type="entry name" value="HlyD-like secretion proteins"/>
    <property type="match status" value="1"/>
</dbReference>
<dbReference type="GO" id="GO:1990281">
    <property type="term" value="C:efflux pump complex"/>
    <property type="evidence" value="ECO:0007669"/>
    <property type="project" value="TreeGrafter"/>
</dbReference>
<protein>
    <submittedName>
        <fullName evidence="7">Efflux RND transporter periplasmic adaptor subunit</fullName>
    </submittedName>
</protein>
<dbReference type="InterPro" id="IPR058792">
    <property type="entry name" value="Beta-barrel_RND_2"/>
</dbReference>
<dbReference type="EMBL" id="CP039922">
    <property type="protein sequence ID" value="QCL93776.1"/>
    <property type="molecule type" value="Genomic_DNA"/>
</dbReference>
<feature type="region of interest" description="Disordered" evidence="3">
    <location>
        <begin position="14"/>
        <end position="47"/>
    </location>
</feature>
<evidence type="ECO:0000256" key="3">
    <source>
        <dbReference type="SAM" id="MobiDB-lite"/>
    </source>
</evidence>
<dbReference type="PANTHER" id="PTHR30469">
    <property type="entry name" value="MULTIDRUG RESISTANCE PROTEIN MDTA"/>
    <property type="match status" value="1"/>
</dbReference>
<reference evidence="7 8" key="1">
    <citation type="submission" date="2019-04" db="EMBL/GenBank/DDBJ databases">
        <title>Complete genome sequence of Agrobacterium tumefaciens CFBP7129.</title>
        <authorList>
            <person name="Haryono M."/>
            <person name="Lin Y.-C."/>
            <person name="Lai E.-M."/>
            <person name="Kuo C.-H."/>
        </authorList>
    </citation>
    <scope>NUCLEOTIDE SEQUENCE [LARGE SCALE GENOMIC DNA]</scope>
    <source>
        <strain evidence="7 8">CFBP7129</strain>
    </source>
</reference>
<feature type="compositionally biased region" description="Pro residues" evidence="3">
    <location>
        <begin position="33"/>
        <end position="42"/>
    </location>
</feature>
<keyword evidence="4" id="KW-0472">Membrane</keyword>
<comment type="similarity">
    <text evidence="1">Belongs to the membrane fusion protein (MFP) (TC 8.A.1) family.</text>
</comment>
<proteinExistence type="inferred from homology"/>
<evidence type="ECO:0000256" key="1">
    <source>
        <dbReference type="ARBA" id="ARBA00009477"/>
    </source>
</evidence>
<dbReference type="Pfam" id="PF25967">
    <property type="entry name" value="RND-MFP_C"/>
    <property type="match status" value="1"/>
</dbReference>
<dbReference type="AlphaFoldDB" id="A0A4D7YIN8"/>
<organism evidence="7 8">
    <name type="scientific">Agrobacterium tumefaciens</name>
    <dbReference type="NCBI Taxonomy" id="358"/>
    <lineage>
        <taxon>Bacteria</taxon>
        <taxon>Pseudomonadati</taxon>
        <taxon>Pseudomonadota</taxon>
        <taxon>Alphaproteobacteria</taxon>
        <taxon>Hyphomicrobiales</taxon>
        <taxon>Rhizobiaceae</taxon>
        <taxon>Rhizobium/Agrobacterium group</taxon>
        <taxon>Agrobacterium</taxon>
        <taxon>Agrobacterium tumefaciens complex</taxon>
    </lineage>
</organism>
<keyword evidence="4" id="KW-0812">Transmembrane</keyword>
<dbReference type="InterPro" id="IPR006143">
    <property type="entry name" value="RND_pump_MFP"/>
</dbReference>
<dbReference type="GO" id="GO:0015562">
    <property type="term" value="F:efflux transmembrane transporter activity"/>
    <property type="evidence" value="ECO:0007669"/>
    <property type="project" value="TreeGrafter"/>
</dbReference>
<keyword evidence="2" id="KW-0175">Coiled coil</keyword>
<evidence type="ECO:0000256" key="2">
    <source>
        <dbReference type="SAM" id="Coils"/>
    </source>
</evidence>
<dbReference type="InterPro" id="IPR058627">
    <property type="entry name" value="MdtA-like_C"/>
</dbReference>
<dbReference type="PANTHER" id="PTHR30469:SF15">
    <property type="entry name" value="HLYD FAMILY OF SECRETION PROTEINS"/>
    <property type="match status" value="1"/>
</dbReference>